<reference evidence="4 5" key="1">
    <citation type="submission" date="2024-05" db="EMBL/GenBank/DDBJ databases">
        <title>Genetic variation in Jamaican populations of the coffee berry borer (Hypothenemus hampei).</title>
        <authorList>
            <person name="Errbii M."/>
            <person name="Myrie A."/>
        </authorList>
    </citation>
    <scope>NUCLEOTIDE SEQUENCE [LARGE SCALE GENOMIC DNA]</scope>
    <source>
        <strain evidence="4">JA-Hopewell-2020-01-JO</strain>
        <tissue evidence="4">Whole body</tissue>
    </source>
</reference>
<dbReference type="AlphaFoldDB" id="A0ABD1E9Z0"/>
<dbReference type="Pfam" id="PF00011">
    <property type="entry name" value="HSP20"/>
    <property type="match status" value="1"/>
</dbReference>
<dbReference type="Proteomes" id="UP001566132">
    <property type="component" value="Unassembled WGS sequence"/>
</dbReference>
<dbReference type="SUPFAM" id="SSF49764">
    <property type="entry name" value="HSP20-like chaperones"/>
    <property type="match status" value="1"/>
</dbReference>
<dbReference type="CDD" id="cd06526">
    <property type="entry name" value="metazoan_ACD"/>
    <property type="match status" value="1"/>
</dbReference>
<comment type="caution">
    <text evidence="4">The sequence shown here is derived from an EMBL/GenBank/DDBJ whole genome shotgun (WGS) entry which is preliminary data.</text>
</comment>
<dbReference type="EMBL" id="JBDJPC010000009">
    <property type="protein sequence ID" value="KAL1491444.1"/>
    <property type="molecule type" value="Genomic_DNA"/>
</dbReference>
<keyword evidence="5" id="KW-1185">Reference proteome</keyword>
<feature type="domain" description="SHSP" evidence="3">
    <location>
        <begin position="1"/>
        <end position="86"/>
    </location>
</feature>
<evidence type="ECO:0000313" key="4">
    <source>
        <dbReference type="EMBL" id="KAL1491444.1"/>
    </source>
</evidence>
<organism evidence="4 5">
    <name type="scientific">Hypothenemus hampei</name>
    <name type="common">Coffee berry borer</name>
    <dbReference type="NCBI Taxonomy" id="57062"/>
    <lineage>
        <taxon>Eukaryota</taxon>
        <taxon>Metazoa</taxon>
        <taxon>Ecdysozoa</taxon>
        <taxon>Arthropoda</taxon>
        <taxon>Hexapoda</taxon>
        <taxon>Insecta</taxon>
        <taxon>Pterygota</taxon>
        <taxon>Neoptera</taxon>
        <taxon>Endopterygota</taxon>
        <taxon>Coleoptera</taxon>
        <taxon>Polyphaga</taxon>
        <taxon>Cucujiformia</taxon>
        <taxon>Curculionidae</taxon>
        <taxon>Scolytinae</taxon>
        <taxon>Hypothenemus</taxon>
    </lineage>
</organism>
<dbReference type="InterPro" id="IPR002068">
    <property type="entry name" value="A-crystallin/Hsp20_dom"/>
</dbReference>
<dbReference type="PANTHER" id="PTHR45640:SF34">
    <property type="entry name" value="PROTEIN LETHAL(2)ESSENTIAL FOR LIFE"/>
    <property type="match status" value="1"/>
</dbReference>
<comment type="similarity">
    <text evidence="1 2">Belongs to the small heat shock protein (HSP20) family.</text>
</comment>
<gene>
    <name evidence="4" type="ORF">ABEB36_012042</name>
</gene>
<dbReference type="Gene3D" id="2.60.40.790">
    <property type="match status" value="1"/>
</dbReference>
<name>A0ABD1E9Z0_HYPHA</name>
<dbReference type="PANTHER" id="PTHR45640">
    <property type="entry name" value="HEAT SHOCK PROTEIN HSP-12.2-RELATED"/>
    <property type="match status" value="1"/>
</dbReference>
<dbReference type="PROSITE" id="PS01031">
    <property type="entry name" value="SHSP"/>
    <property type="match status" value="1"/>
</dbReference>
<evidence type="ECO:0000256" key="2">
    <source>
        <dbReference type="RuleBase" id="RU003616"/>
    </source>
</evidence>
<accession>A0ABD1E9Z0</accession>
<evidence type="ECO:0000313" key="5">
    <source>
        <dbReference type="Proteomes" id="UP001566132"/>
    </source>
</evidence>
<dbReference type="InterPro" id="IPR001436">
    <property type="entry name" value="Alpha-crystallin/sHSP_animal"/>
</dbReference>
<evidence type="ECO:0000256" key="1">
    <source>
        <dbReference type="PROSITE-ProRule" id="PRU00285"/>
    </source>
</evidence>
<dbReference type="GO" id="GO:0009408">
    <property type="term" value="P:response to heat"/>
    <property type="evidence" value="ECO:0007669"/>
    <property type="project" value="UniProtKB-ARBA"/>
</dbReference>
<sequence length="86" mass="9944">MDKTMFHPDRFEIFIDARGFRPDEIKCTVTKHTIEIVAQKEDQCENAQKRTSLIRQYFLPKNTVPENAQCCLTSEGTLLVTAPWAK</sequence>
<evidence type="ECO:0000259" key="3">
    <source>
        <dbReference type="PROSITE" id="PS01031"/>
    </source>
</evidence>
<dbReference type="InterPro" id="IPR008978">
    <property type="entry name" value="HSP20-like_chaperone"/>
</dbReference>
<proteinExistence type="inferred from homology"/>
<protein>
    <recommendedName>
        <fullName evidence="3">SHSP domain-containing protein</fullName>
    </recommendedName>
</protein>